<protein>
    <submittedName>
        <fullName evidence="1">Uncharacterized protein</fullName>
    </submittedName>
</protein>
<sequence>MPGERVIFQRVLHLRSQAVEATTHICDASDDPDSGTGWQRYHRVPPFISRISARNISGVRGSNSFTTPDLRCSSHRGTFPGSLSGHSSGLLRQKGFVTGLVGSGVSVRATGTGMHSCMSSSLSKPSSYWLFHLNSRLSLIPCSLAIRATTAPGCNACLARRTLNSRL</sequence>
<organism evidence="1">
    <name type="scientific">Escherichia coli</name>
    <dbReference type="NCBI Taxonomy" id="562"/>
    <lineage>
        <taxon>Bacteria</taxon>
        <taxon>Pseudomonadati</taxon>
        <taxon>Pseudomonadota</taxon>
        <taxon>Gammaproteobacteria</taxon>
        <taxon>Enterobacterales</taxon>
        <taxon>Enterobacteriaceae</taxon>
        <taxon>Escherichia</taxon>
    </lineage>
</organism>
<geneLocation type="plasmid" evidence="1">
    <name>pO145-NM</name>
</geneLocation>
<dbReference type="EMBL" id="HM138194">
    <property type="protein sequence ID" value="ADZ45142.1"/>
    <property type="molecule type" value="Genomic_DNA"/>
</dbReference>
<reference evidence="1" key="1">
    <citation type="journal article" date="2012" name="Plasmid">
        <title>DNA sequence and analysis of a 90.1-kb plasmid in Shiga toxin-producing Escherichia coli (STEC) O145:NM 83-75.</title>
        <authorList>
            <person name="Yan X."/>
            <person name="Fratamico P.M."/>
            <person name="Needleman D.S."/>
            <person name="Bayles D.O."/>
        </authorList>
    </citation>
    <scope>NUCLEOTIDE SEQUENCE</scope>
    <source>
        <strain evidence="1">83-75</strain>
        <plasmid evidence="1">pO145-NM</plasmid>
    </source>
</reference>
<evidence type="ECO:0000313" key="1">
    <source>
        <dbReference type="EMBL" id="ADZ45142.1"/>
    </source>
</evidence>
<name>F2W436_ECOLX</name>
<keyword evidence="1" id="KW-0614">Plasmid</keyword>
<accession>F2W436</accession>
<dbReference type="AlphaFoldDB" id="F2W436"/>
<proteinExistence type="predicted"/>